<dbReference type="PANTHER" id="PTHR43662:SF4">
    <property type="entry name" value="DUF1996 DOMAIN-CONTAINING PROTEIN"/>
    <property type="match status" value="1"/>
</dbReference>
<proteinExistence type="predicted"/>
<organism evidence="3 4">
    <name type="scientific">Schizothecium vesticola</name>
    <dbReference type="NCBI Taxonomy" id="314040"/>
    <lineage>
        <taxon>Eukaryota</taxon>
        <taxon>Fungi</taxon>
        <taxon>Dikarya</taxon>
        <taxon>Ascomycota</taxon>
        <taxon>Pezizomycotina</taxon>
        <taxon>Sordariomycetes</taxon>
        <taxon>Sordariomycetidae</taxon>
        <taxon>Sordariales</taxon>
        <taxon>Schizotheciaceae</taxon>
        <taxon>Schizothecium</taxon>
    </lineage>
</organism>
<accession>A0AA40KB32</accession>
<feature type="chain" id="PRO_5041348782" description="DUF1996 domain-containing protein" evidence="1">
    <location>
        <begin position="20"/>
        <end position="350"/>
    </location>
</feature>
<evidence type="ECO:0000313" key="3">
    <source>
        <dbReference type="EMBL" id="KAK0752565.1"/>
    </source>
</evidence>
<protein>
    <recommendedName>
        <fullName evidence="2">DUF1996 domain-containing protein</fullName>
    </recommendedName>
</protein>
<evidence type="ECO:0000256" key="1">
    <source>
        <dbReference type="SAM" id="SignalP"/>
    </source>
</evidence>
<evidence type="ECO:0000313" key="4">
    <source>
        <dbReference type="Proteomes" id="UP001172155"/>
    </source>
</evidence>
<dbReference type="PANTHER" id="PTHR43662">
    <property type="match status" value="1"/>
</dbReference>
<dbReference type="AlphaFoldDB" id="A0AA40KB32"/>
<feature type="domain" description="DUF1996" evidence="2">
    <location>
        <begin position="36"/>
        <end position="289"/>
    </location>
</feature>
<evidence type="ECO:0000259" key="2">
    <source>
        <dbReference type="Pfam" id="PF09362"/>
    </source>
</evidence>
<name>A0AA40KB32_9PEZI</name>
<dbReference type="EMBL" id="JAUKUD010000002">
    <property type="protein sequence ID" value="KAK0752565.1"/>
    <property type="molecule type" value="Genomic_DNA"/>
</dbReference>
<comment type="caution">
    <text evidence="3">The sequence shown here is derived from an EMBL/GenBank/DDBJ whole genome shotgun (WGS) entry which is preliminary data.</text>
</comment>
<dbReference type="InterPro" id="IPR018535">
    <property type="entry name" value="DUF1996"/>
</dbReference>
<sequence length="350" mass="37793">MHNHLALAATALLAGTATAQNMLRFACGQLVVERTDPIVNPGQRYTPHLHQIVGGNSFNISMEDGHDPVSKSTCTSCSFVQDLSNYWTASMFFHGKNGSYKRVPQQGNGGPQGALVHLNGGMDIYYIPSGKMTAFRPGFRMIAGDAAETSETKVNKVSICHRCWDRPDENTFVGGAPCSGSDTVGIPKETKCQKIRQTIVFPTCWDGKNLDSPDHKSHVAYGTSRSAGGGGSCSDAKFPVKLPQIMYEVMWDTSSFVKDTANWPTAHAPYVYSMNQGGSAAHGDYVFGWKDDSLQKAMDKNCNLNKACPAAGLTTQTPEQYSACTKKQQAPEPVDGWIAAMPVGSPLRLA</sequence>
<dbReference type="Pfam" id="PF09362">
    <property type="entry name" value="DUF1996"/>
    <property type="match status" value="1"/>
</dbReference>
<gene>
    <name evidence="3" type="ORF">B0T18DRAFT_388485</name>
</gene>
<feature type="signal peptide" evidence="1">
    <location>
        <begin position="1"/>
        <end position="19"/>
    </location>
</feature>
<keyword evidence="4" id="KW-1185">Reference proteome</keyword>
<dbReference type="Proteomes" id="UP001172155">
    <property type="component" value="Unassembled WGS sequence"/>
</dbReference>
<keyword evidence="1" id="KW-0732">Signal</keyword>
<reference evidence="3" key="1">
    <citation type="submission" date="2023-06" db="EMBL/GenBank/DDBJ databases">
        <title>Genome-scale phylogeny and comparative genomics of the fungal order Sordariales.</title>
        <authorList>
            <consortium name="Lawrence Berkeley National Laboratory"/>
            <person name="Hensen N."/>
            <person name="Bonometti L."/>
            <person name="Westerberg I."/>
            <person name="Brannstrom I.O."/>
            <person name="Guillou S."/>
            <person name="Cros-Aarteil S."/>
            <person name="Calhoun S."/>
            <person name="Haridas S."/>
            <person name="Kuo A."/>
            <person name="Mondo S."/>
            <person name="Pangilinan J."/>
            <person name="Riley R."/>
            <person name="LaButti K."/>
            <person name="Andreopoulos B."/>
            <person name="Lipzen A."/>
            <person name="Chen C."/>
            <person name="Yanf M."/>
            <person name="Daum C."/>
            <person name="Ng V."/>
            <person name="Clum A."/>
            <person name="Steindorff A."/>
            <person name="Ohm R."/>
            <person name="Martin F."/>
            <person name="Silar P."/>
            <person name="Natvig D."/>
            <person name="Lalanne C."/>
            <person name="Gautier V."/>
            <person name="Ament-velasquez S.L."/>
            <person name="Kruys A."/>
            <person name="Hutchinson M.I."/>
            <person name="Powell A.J."/>
            <person name="Barry K."/>
            <person name="Miller A.N."/>
            <person name="Grigoriev I.V."/>
            <person name="Debuchy R."/>
            <person name="Gladieux P."/>
            <person name="Thoren M.H."/>
            <person name="Johannesson H."/>
        </authorList>
    </citation>
    <scope>NUCLEOTIDE SEQUENCE</scope>
    <source>
        <strain evidence="3">SMH3187-1</strain>
    </source>
</reference>